<dbReference type="Gene3D" id="3.90.1150.10">
    <property type="entry name" value="Aspartate Aminotransferase, domain 1"/>
    <property type="match status" value="1"/>
</dbReference>
<dbReference type="FunFam" id="3.90.1150.10:FF:000021">
    <property type="entry name" value="Kynurenine--oxoglutarate transaminase 3"/>
    <property type="match status" value="1"/>
</dbReference>
<dbReference type="GO" id="GO:0070189">
    <property type="term" value="P:kynurenine metabolic process"/>
    <property type="evidence" value="ECO:0007669"/>
    <property type="project" value="UniProtKB-ARBA"/>
</dbReference>
<feature type="domain" description="Aminotransferase class I/classII large" evidence="11">
    <location>
        <begin position="83"/>
        <end position="465"/>
    </location>
</feature>
<keyword evidence="7" id="KW-0007">Acetylation</keyword>
<evidence type="ECO:0000256" key="10">
    <source>
        <dbReference type="ARBA" id="ARBA00049325"/>
    </source>
</evidence>
<dbReference type="AlphaFoldDB" id="A0ABD2NZ23"/>
<sequence length="477" mass="54021">MTLLKSWSKCLFSSRKYLGYRFWASNIEAILKSPSVVLSASSPEKIMTTSLGNKFNLPKRYQGSEKSVWVEYIQLALDYKPACNLGQGFPDYPPPKYVTDALAQVANSKNCLLHQYTRGFGHPRLVNAIAKLYSKLLNREINPNTEVLTTAGAYEALYSTIVGHVDEGDEVIIIEPFFDCYEPMVKTSGGVCRFVPLRLKKNVEGIPSSADWVLDPKELESVFNEKTKMFILNTPNNPLGKVFTLAELVIIADLCKKWNVLCVCDEVYEWIVYRPNKHIRMATLPGMWERTITIGSAGKTFSVTGWKLGWAYGPADLMVNLQMIHQNCVYTGTTPIQEAVAISFEKELARFGEEDCFFFSLPKELEAKRDKMAKALIDAGMKPVIPEGGYFMLTDWSPIASTIDLSSENDQYKDYKFTKWMTKNIGLQGIPPTAFYSAPHKNLAENYVRYCFIKKDENIQKAADILQKWRSSTKSHL</sequence>
<protein>
    <recommendedName>
        <fullName evidence="11">Aminotransferase class I/classII large domain-containing protein</fullName>
    </recommendedName>
</protein>
<comment type="pathway">
    <text evidence="9">Amino-acid degradation; L-kynurenine degradation; kynurenate from L-kynurenine: step 1/2.</text>
</comment>
<comment type="caution">
    <text evidence="12">The sequence shown here is derived from an EMBL/GenBank/DDBJ whole genome shotgun (WGS) entry which is preliminary data.</text>
</comment>
<organism evidence="12 13">
    <name type="scientific">Cryptolaemus montrouzieri</name>
    <dbReference type="NCBI Taxonomy" id="559131"/>
    <lineage>
        <taxon>Eukaryota</taxon>
        <taxon>Metazoa</taxon>
        <taxon>Ecdysozoa</taxon>
        <taxon>Arthropoda</taxon>
        <taxon>Hexapoda</taxon>
        <taxon>Insecta</taxon>
        <taxon>Pterygota</taxon>
        <taxon>Neoptera</taxon>
        <taxon>Endopterygota</taxon>
        <taxon>Coleoptera</taxon>
        <taxon>Polyphaga</taxon>
        <taxon>Cucujiformia</taxon>
        <taxon>Coccinelloidea</taxon>
        <taxon>Coccinellidae</taxon>
        <taxon>Scymninae</taxon>
        <taxon>Scymnini</taxon>
        <taxon>Cryptolaemus</taxon>
    </lineage>
</organism>
<dbReference type="Pfam" id="PF00155">
    <property type="entry name" value="Aminotran_1_2"/>
    <property type="match status" value="1"/>
</dbReference>
<evidence type="ECO:0000256" key="8">
    <source>
        <dbReference type="ARBA" id="ARBA00023239"/>
    </source>
</evidence>
<comment type="subunit">
    <text evidence="3">Homodimer.</text>
</comment>
<evidence type="ECO:0000256" key="6">
    <source>
        <dbReference type="ARBA" id="ARBA00022898"/>
    </source>
</evidence>
<dbReference type="GO" id="GO:0016212">
    <property type="term" value="F:kynurenine-oxoglutarate transaminase activity"/>
    <property type="evidence" value="ECO:0007669"/>
    <property type="project" value="UniProtKB-ARBA"/>
</dbReference>
<keyword evidence="5" id="KW-0808">Transferase</keyword>
<evidence type="ECO:0000313" key="12">
    <source>
        <dbReference type="EMBL" id="KAL3283892.1"/>
    </source>
</evidence>
<evidence type="ECO:0000256" key="3">
    <source>
        <dbReference type="ARBA" id="ARBA00011738"/>
    </source>
</evidence>
<dbReference type="CDD" id="cd00609">
    <property type="entry name" value="AAT_like"/>
    <property type="match status" value="1"/>
</dbReference>
<accession>A0ABD2NZ23</accession>
<evidence type="ECO:0000256" key="2">
    <source>
        <dbReference type="ARBA" id="ARBA00007441"/>
    </source>
</evidence>
<comment type="cofactor">
    <cofactor evidence="1">
        <name>pyridoxal 5'-phosphate</name>
        <dbReference type="ChEBI" id="CHEBI:597326"/>
    </cofactor>
</comment>
<dbReference type="EMBL" id="JABFTP020000165">
    <property type="protein sequence ID" value="KAL3283892.1"/>
    <property type="molecule type" value="Genomic_DNA"/>
</dbReference>
<dbReference type="InterPro" id="IPR004839">
    <property type="entry name" value="Aminotransferase_I/II_large"/>
</dbReference>
<dbReference type="FunFam" id="3.40.640.10:FF:000024">
    <property type="entry name" value="Kynurenine--oxoglutarate transaminase 3"/>
    <property type="match status" value="1"/>
</dbReference>
<dbReference type="PANTHER" id="PTHR43807">
    <property type="entry name" value="FI04487P"/>
    <property type="match status" value="1"/>
</dbReference>
<keyword evidence="6" id="KW-0663">Pyridoxal phosphate</keyword>
<evidence type="ECO:0000256" key="7">
    <source>
        <dbReference type="ARBA" id="ARBA00022990"/>
    </source>
</evidence>
<evidence type="ECO:0000256" key="4">
    <source>
        <dbReference type="ARBA" id="ARBA00022576"/>
    </source>
</evidence>
<evidence type="ECO:0000259" key="11">
    <source>
        <dbReference type="Pfam" id="PF00155"/>
    </source>
</evidence>
<evidence type="ECO:0000256" key="1">
    <source>
        <dbReference type="ARBA" id="ARBA00001933"/>
    </source>
</evidence>
<proteinExistence type="inferred from homology"/>
<comment type="similarity">
    <text evidence="2">Belongs to the class-I pyridoxal-phosphate-dependent aminotransferase family.</text>
</comment>
<reference evidence="12 13" key="1">
    <citation type="journal article" date="2021" name="BMC Biol.">
        <title>Horizontally acquired antibacterial genes associated with adaptive radiation of ladybird beetles.</title>
        <authorList>
            <person name="Li H.S."/>
            <person name="Tang X.F."/>
            <person name="Huang Y.H."/>
            <person name="Xu Z.Y."/>
            <person name="Chen M.L."/>
            <person name="Du X.Y."/>
            <person name="Qiu B.Y."/>
            <person name="Chen P.T."/>
            <person name="Zhang W."/>
            <person name="Slipinski A."/>
            <person name="Escalona H.E."/>
            <person name="Waterhouse R.M."/>
            <person name="Zwick A."/>
            <person name="Pang H."/>
        </authorList>
    </citation>
    <scope>NUCLEOTIDE SEQUENCE [LARGE SCALE GENOMIC DNA]</scope>
    <source>
        <strain evidence="12">SYSU2018</strain>
    </source>
</reference>
<dbReference type="InterPro" id="IPR015424">
    <property type="entry name" value="PyrdxlP-dep_Trfase"/>
</dbReference>
<dbReference type="FunFam" id="3.90.1150.10:FF:000275">
    <property type="entry name" value="kynurenine--oxoglutarate transaminase 1"/>
    <property type="match status" value="1"/>
</dbReference>
<dbReference type="InterPro" id="IPR015422">
    <property type="entry name" value="PyrdxlP-dep_Trfase_small"/>
</dbReference>
<dbReference type="InterPro" id="IPR015421">
    <property type="entry name" value="PyrdxlP-dep_Trfase_major"/>
</dbReference>
<keyword evidence="4" id="KW-0032">Aminotransferase</keyword>
<dbReference type="SUPFAM" id="SSF53383">
    <property type="entry name" value="PLP-dependent transferases"/>
    <property type="match status" value="1"/>
</dbReference>
<gene>
    <name evidence="12" type="ORF">HHI36_018060</name>
</gene>
<evidence type="ECO:0000256" key="5">
    <source>
        <dbReference type="ARBA" id="ARBA00022679"/>
    </source>
</evidence>
<evidence type="ECO:0000256" key="9">
    <source>
        <dbReference type="ARBA" id="ARBA00024016"/>
    </source>
</evidence>
<keyword evidence="8" id="KW-0456">Lyase</keyword>
<dbReference type="Gene3D" id="3.40.640.10">
    <property type="entry name" value="Type I PLP-dependent aspartate aminotransferase-like (Major domain)"/>
    <property type="match status" value="1"/>
</dbReference>
<keyword evidence="13" id="KW-1185">Reference proteome</keyword>
<comment type="catalytic activity">
    <reaction evidence="10">
        <text>an S-substituted L-cysteine + H2O = a thiol + pyruvate + NH4(+)</text>
        <dbReference type="Rhea" id="RHEA:18121"/>
        <dbReference type="ChEBI" id="CHEBI:15361"/>
        <dbReference type="ChEBI" id="CHEBI:15377"/>
        <dbReference type="ChEBI" id="CHEBI:28938"/>
        <dbReference type="ChEBI" id="CHEBI:29256"/>
        <dbReference type="ChEBI" id="CHEBI:58717"/>
        <dbReference type="EC" id="4.4.1.13"/>
    </reaction>
    <physiologicalReaction direction="left-to-right" evidence="10">
        <dbReference type="Rhea" id="RHEA:18122"/>
    </physiologicalReaction>
</comment>
<dbReference type="GO" id="GO:0047804">
    <property type="term" value="F:cysteine-S-conjugate beta-lyase activity"/>
    <property type="evidence" value="ECO:0007669"/>
    <property type="project" value="UniProtKB-EC"/>
</dbReference>
<dbReference type="InterPro" id="IPR051326">
    <property type="entry name" value="Kynurenine-oxoglutarate_AT"/>
</dbReference>
<name>A0ABD2NZ23_9CUCU</name>
<dbReference type="PANTHER" id="PTHR43807:SF20">
    <property type="entry name" value="FI04487P"/>
    <property type="match status" value="1"/>
</dbReference>
<dbReference type="Proteomes" id="UP001516400">
    <property type="component" value="Unassembled WGS sequence"/>
</dbReference>
<evidence type="ECO:0000313" key="13">
    <source>
        <dbReference type="Proteomes" id="UP001516400"/>
    </source>
</evidence>